<keyword evidence="2" id="KW-1185">Reference proteome</keyword>
<organism evidence="1 2">
    <name type="scientific">Eruca vesicaria subsp. sativa</name>
    <name type="common">Garden rocket</name>
    <name type="synonym">Eruca sativa</name>
    <dbReference type="NCBI Taxonomy" id="29727"/>
    <lineage>
        <taxon>Eukaryota</taxon>
        <taxon>Viridiplantae</taxon>
        <taxon>Streptophyta</taxon>
        <taxon>Embryophyta</taxon>
        <taxon>Tracheophyta</taxon>
        <taxon>Spermatophyta</taxon>
        <taxon>Magnoliopsida</taxon>
        <taxon>eudicotyledons</taxon>
        <taxon>Gunneridae</taxon>
        <taxon>Pentapetalae</taxon>
        <taxon>rosids</taxon>
        <taxon>malvids</taxon>
        <taxon>Brassicales</taxon>
        <taxon>Brassicaceae</taxon>
        <taxon>Brassiceae</taxon>
        <taxon>Eruca</taxon>
    </lineage>
</organism>
<evidence type="ECO:0000313" key="2">
    <source>
        <dbReference type="Proteomes" id="UP001642260"/>
    </source>
</evidence>
<accession>A0ABC8LE16</accession>
<proteinExistence type="predicted"/>
<evidence type="ECO:0000313" key="1">
    <source>
        <dbReference type="EMBL" id="CAH8381870.1"/>
    </source>
</evidence>
<dbReference type="Proteomes" id="UP001642260">
    <property type="component" value="Unassembled WGS sequence"/>
</dbReference>
<reference evidence="1 2" key="1">
    <citation type="submission" date="2022-03" db="EMBL/GenBank/DDBJ databases">
        <authorList>
            <person name="Macdonald S."/>
            <person name="Ahmed S."/>
            <person name="Newling K."/>
        </authorList>
    </citation>
    <scope>NUCLEOTIDE SEQUENCE [LARGE SCALE GENOMIC DNA]</scope>
</reference>
<dbReference type="AlphaFoldDB" id="A0ABC8LE16"/>
<gene>
    <name evidence="1" type="ORF">ERUC_LOCUS34353</name>
</gene>
<comment type="caution">
    <text evidence="1">The sequence shown here is derived from an EMBL/GenBank/DDBJ whole genome shotgun (WGS) entry which is preliminary data.</text>
</comment>
<dbReference type="EMBL" id="CAKOAT010529598">
    <property type="protein sequence ID" value="CAH8381870.1"/>
    <property type="molecule type" value="Genomic_DNA"/>
</dbReference>
<protein>
    <submittedName>
        <fullName evidence="1">Uncharacterized protein</fullName>
    </submittedName>
</protein>
<sequence>MRRTKENDVLRESSFNRYGKKKHKTFPFPKSEEPDLMNQSACDSLFGRDNYYGAKATINVRETIV</sequence>
<name>A0ABC8LE16_ERUVS</name>